<dbReference type="AlphaFoldDB" id="A0A316D685"/>
<organism evidence="2 3">
    <name type="scientific">Tumebacillus permanentifrigoris</name>
    <dbReference type="NCBI Taxonomy" id="378543"/>
    <lineage>
        <taxon>Bacteria</taxon>
        <taxon>Bacillati</taxon>
        <taxon>Bacillota</taxon>
        <taxon>Bacilli</taxon>
        <taxon>Bacillales</taxon>
        <taxon>Alicyclobacillaceae</taxon>
        <taxon>Tumebacillus</taxon>
    </lineage>
</organism>
<dbReference type="RefSeq" id="WP_109689976.1">
    <property type="nucleotide sequence ID" value="NZ_QGGL01000012.1"/>
</dbReference>
<keyword evidence="3" id="KW-1185">Reference proteome</keyword>
<protein>
    <submittedName>
        <fullName evidence="2">Uncharacterized protein</fullName>
    </submittedName>
</protein>
<gene>
    <name evidence="2" type="ORF">C7459_11261</name>
</gene>
<name>A0A316D685_9BACL</name>
<evidence type="ECO:0000313" key="3">
    <source>
        <dbReference type="Proteomes" id="UP000245634"/>
    </source>
</evidence>
<keyword evidence="1" id="KW-0812">Transmembrane</keyword>
<dbReference type="Proteomes" id="UP000245634">
    <property type="component" value="Unassembled WGS sequence"/>
</dbReference>
<evidence type="ECO:0000313" key="2">
    <source>
        <dbReference type="EMBL" id="PWK10240.1"/>
    </source>
</evidence>
<dbReference type="EMBL" id="QGGL01000012">
    <property type="protein sequence ID" value="PWK10240.1"/>
    <property type="molecule type" value="Genomic_DNA"/>
</dbReference>
<accession>A0A316D685</accession>
<keyword evidence="1" id="KW-1133">Transmembrane helix</keyword>
<sequence length="76" mass="8553">MKIMPALFFLVCMSLIAWWDGKKVRQAKGKRELMVYLGVLGTVTIVGLLFLLGVRLPSPTDPIEKLIPSLSYFRGE</sequence>
<comment type="caution">
    <text evidence="2">The sequence shown here is derived from an EMBL/GenBank/DDBJ whole genome shotgun (WGS) entry which is preliminary data.</text>
</comment>
<reference evidence="2 3" key="1">
    <citation type="submission" date="2018-05" db="EMBL/GenBank/DDBJ databases">
        <title>Genomic Encyclopedia of Type Strains, Phase IV (KMG-IV): sequencing the most valuable type-strain genomes for metagenomic binning, comparative biology and taxonomic classification.</title>
        <authorList>
            <person name="Goeker M."/>
        </authorList>
    </citation>
    <scope>NUCLEOTIDE SEQUENCE [LARGE SCALE GENOMIC DNA]</scope>
    <source>
        <strain evidence="2 3">DSM 18773</strain>
    </source>
</reference>
<evidence type="ECO:0000256" key="1">
    <source>
        <dbReference type="SAM" id="Phobius"/>
    </source>
</evidence>
<feature type="transmembrane region" description="Helical" evidence="1">
    <location>
        <begin position="33"/>
        <end position="54"/>
    </location>
</feature>
<proteinExistence type="predicted"/>
<keyword evidence="1" id="KW-0472">Membrane</keyword>
<feature type="transmembrane region" description="Helical" evidence="1">
    <location>
        <begin position="6"/>
        <end position="21"/>
    </location>
</feature>